<feature type="region of interest" description="Disordered" evidence="1">
    <location>
        <begin position="129"/>
        <end position="149"/>
    </location>
</feature>
<reference evidence="3" key="1">
    <citation type="submission" date="2016-11" db="EMBL/GenBank/DDBJ databases">
        <authorList>
            <person name="Jaros S."/>
            <person name="Januszkiewicz K."/>
            <person name="Wedrychowicz H."/>
        </authorList>
    </citation>
    <scope>NUCLEOTIDE SEQUENCE [LARGE SCALE GENOMIC DNA]</scope>
    <source>
        <strain evidence="3">GAS138</strain>
    </source>
</reference>
<keyword evidence="2" id="KW-1133">Transmembrane helix</keyword>
<accession>A0A1M5KWQ0</accession>
<gene>
    <name evidence="3" type="ORF">SAMN05443248_2004</name>
</gene>
<feature type="compositionally biased region" description="Low complexity" evidence="1">
    <location>
        <begin position="270"/>
        <end position="281"/>
    </location>
</feature>
<dbReference type="EMBL" id="LT670817">
    <property type="protein sequence ID" value="SHG57292.1"/>
    <property type="molecule type" value="Genomic_DNA"/>
</dbReference>
<feature type="compositionally biased region" description="Low complexity" evidence="1">
    <location>
        <begin position="245"/>
        <end position="261"/>
    </location>
</feature>
<keyword evidence="2" id="KW-0472">Membrane</keyword>
<evidence type="ECO:0000256" key="2">
    <source>
        <dbReference type="SAM" id="Phobius"/>
    </source>
</evidence>
<organism evidence="3">
    <name type="scientific">Bradyrhizobium erythrophlei</name>
    <dbReference type="NCBI Taxonomy" id="1437360"/>
    <lineage>
        <taxon>Bacteria</taxon>
        <taxon>Pseudomonadati</taxon>
        <taxon>Pseudomonadota</taxon>
        <taxon>Alphaproteobacteria</taxon>
        <taxon>Hyphomicrobiales</taxon>
        <taxon>Nitrobacteraceae</taxon>
        <taxon>Bradyrhizobium</taxon>
    </lineage>
</organism>
<dbReference type="Proteomes" id="UP000189796">
    <property type="component" value="Chromosome I"/>
</dbReference>
<keyword evidence="2" id="KW-0812">Transmembrane</keyword>
<dbReference type="RefSeq" id="WP_079601075.1">
    <property type="nucleotide sequence ID" value="NZ_LT670817.1"/>
</dbReference>
<feature type="compositionally biased region" description="Low complexity" evidence="1">
    <location>
        <begin position="225"/>
        <end position="236"/>
    </location>
</feature>
<feature type="region of interest" description="Disordered" evidence="1">
    <location>
        <begin position="214"/>
        <end position="293"/>
    </location>
</feature>
<protein>
    <submittedName>
        <fullName evidence="3">Uncharacterized protein</fullName>
    </submittedName>
</protein>
<dbReference type="AlphaFoldDB" id="A0A1M5KWQ0"/>
<feature type="transmembrane region" description="Helical" evidence="2">
    <location>
        <begin position="83"/>
        <end position="103"/>
    </location>
</feature>
<evidence type="ECO:0000256" key="1">
    <source>
        <dbReference type="SAM" id="MobiDB-lite"/>
    </source>
</evidence>
<sequence>MHSTPNPKQTDPRDFLLIAPEDKELSNLAHDAMRYSSAQTRMGSDFSAGPPIPPVDLRFRPAAVNNVEVQGDRPSIGRRAVRAFIRFLWVACIGGAGVAWQFYGDAAKQIIAKWAPQFVLILSPPLENPRLPEQPTPPAVQASATKATPPQPALLAQTATEGVAPTAAALSPESAQLLQSMGRDLATAGQEIEQLKASIEQLRASQEQMFRDVAKASEQNRRPKISASPPRSAAAPPRKPMPFRPSQAAAAPTLPQAATPSVLRQPEPQPQATAQPQVEPELSSVPRPPMPVH</sequence>
<dbReference type="OrthoDB" id="8255077at2"/>
<name>A0A1M5KWQ0_9BRAD</name>
<evidence type="ECO:0000313" key="3">
    <source>
        <dbReference type="EMBL" id="SHG57292.1"/>
    </source>
</evidence>
<proteinExistence type="predicted"/>